<dbReference type="PANTHER" id="PTHR13132">
    <property type="entry name" value="ALPHA- 1,6 -FUCOSYLTRANSFERASE"/>
    <property type="match status" value="1"/>
</dbReference>
<dbReference type="Proteomes" id="UP000095751">
    <property type="component" value="Unassembled WGS sequence"/>
</dbReference>
<evidence type="ECO:0000256" key="2">
    <source>
        <dbReference type="SAM" id="Phobius"/>
    </source>
</evidence>
<dbReference type="OrthoDB" id="45960at2759"/>
<dbReference type="GO" id="GO:0006487">
    <property type="term" value="P:protein N-linked glycosylation"/>
    <property type="evidence" value="ECO:0007669"/>
    <property type="project" value="TreeGrafter"/>
</dbReference>
<name>A0A1E7FKR5_9STRA</name>
<feature type="transmembrane region" description="Helical" evidence="2">
    <location>
        <begin position="12"/>
        <end position="34"/>
    </location>
</feature>
<accession>A0A1E7FKR5</accession>
<proteinExistence type="predicted"/>
<dbReference type="EMBL" id="KV784356">
    <property type="protein sequence ID" value="OEU18645.1"/>
    <property type="molecule type" value="Genomic_DNA"/>
</dbReference>
<keyword evidence="2" id="KW-0472">Membrane</keyword>
<dbReference type="GO" id="GO:0046921">
    <property type="term" value="F:alpha-(1-&gt;6)-fucosyltransferase activity"/>
    <property type="evidence" value="ECO:0007669"/>
    <property type="project" value="TreeGrafter"/>
</dbReference>
<evidence type="ECO:0000256" key="1">
    <source>
        <dbReference type="SAM" id="MobiDB-lite"/>
    </source>
</evidence>
<dbReference type="AlphaFoldDB" id="A0A1E7FKR5"/>
<keyword evidence="4" id="KW-1185">Reference proteome</keyword>
<feature type="compositionally biased region" description="Low complexity" evidence="1">
    <location>
        <begin position="66"/>
        <end position="81"/>
    </location>
</feature>
<dbReference type="PANTHER" id="PTHR13132:SF29">
    <property type="entry name" value="ALPHA-(1,6)-FUCOSYLTRANSFERASE"/>
    <property type="match status" value="1"/>
</dbReference>
<reference evidence="3 4" key="1">
    <citation type="submission" date="2016-09" db="EMBL/GenBank/DDBJ databases">
        <title>Extensive genetic diversity and differential bi-allelic expression allows diatom success in the polar Southern Ocean.</title>
        <authorList>
            <consortium name="DOE Joint Genome Institute"/>
            <person name="Mock T."/>
            <person name="Otillar R.P."/>
            <person name="Strauss J."/>
            <person name="Dupont C."/>
            <person name="Frickenhaus S."/>
            <person name="Maumus F."/>
            <person name="Mcmullan M."/>
            <person name="Sanges R."/>
            <person name="Schmutz J."/>
            <person name="Toseland A."/>
            <person name="Valas R."/>
            <person name="Veluchamy A."/>
            <person name="Ward B.J."/>
            <person name="Allen A."/>
            <person name="Barry K."/>
            <person name="Falciatore A."/>
            <person name="Ferrante M."/>
            <person name="Fortunato A.E."/>
            <person name="Gloeckner G."/>
            <person name="Gruber A."/>
            <person name="Hipkin R."/>
            <person name="Janech M."/>
            <person name="Kroth P."/>
            <person name="Leese F."/>
            <person name="Lindquist E."/>
            <person name="Lyon B.R."/>
            <person name="Martin J."/>
            <person name="Mayer C."/>
            <person name="Parker M."/>
            <person name="Quesneville H."/>
            <person name="Raymond J."/>
            <person name="Uhlig C."/>
            <person name="Valentin K.U."/>
            <person name="Worden A.Z."/>
            <person name="Armbrust E.V."/>
            <person name="Bowler C."/>
            <person name="Green B."/>
            <person name="Moulton V."/>
            <person name="Van Oosterhout C."/>
            <person name="Grigoriev I."/>
        </authorList>
    </citation>
    <scope>NUCLEOTIDE SEQUENCE [LARGE SCALE GENOMIC DNA]</scope>
    <source>
        <strain evidence="3 4">CCMP1102</strain>
    </source>
</reference>
<dbReference type="InParanoid" id="A0A1E7FKR5"/>
<evidence type="ECO:0000313" key="3">
    <source>
        <dbReference type="EMBL" id="OEU18645.1"/>
    </source>
</evidence>
<keyword evidence="2" id="KW-1133">Transmembrane helix</keyword>
<dbReference type="KEGG" id="fcy:FRACYDRAFT_260493"/>
<gene>
    <name evidence="3" type="ORF">FRACYDRAFT_260493</name>
</gene>
<sequence>MHTHRVSTKTIAIIILVIGIIISSLLLISFHSSFLQHRYQPQKDDTGQPYYDHGPPAILPNITFHNNNNNNSSRSPSSTSTSPPPSRIIEIPTNNSRIIIYPDVAKNTTTTKKTMTTNVRWNHHDSNGSPCFSPQLNSKSWLESKRLGNNDNDDNNSSRFIIDNEYVKFSILNIESLFSSSVSSSLKNNDDDDETKSQEILRHTICAKTSRFLNLKFSSSSTDKDDDNNNKTSADATANNQATIRYLSLRLLYLSIHVHQHRHAMKEAEYRLNNNNNNNNKCENEMKKRNIGRFDFECQDAKFLIVPLKPSGLGAQVRLVMAPALMAGIASDRIVLFINGSPVGPKFIREPWILSSCTRRDKQCFFLPDSPCVVTNDEISNATILENSERRLLFRTGQLPNHIQKNDRVVVMDMTGRPQRTPTNFRNRITLIAKECIINPLRKANPKDPRLPLLLAAVDYILQEDNDNNDDSLFYYYGRNFQAHHAMVFFAMRPNFHFAQRIDNIIDHVIFEGNNSQNNHRIDLALGLPIRASDKCIDESECPSFETYIQLMQSIWDKNENNLLNVRRDIATSSNIEEHLLNTSIILTSESSEIFQAQQNMIIQEQQQQQQSNNRSSDNLLSFPYKFVTNKYDVLQNTGDPARLNLTDASGITSSKEDILLSALTSLKMQFYAKYTIGNCCSNYHLLLFDFLKDGCGAASTSTTTTGDGRHGGDDQHVATCMQDHDDERFRICCGWTKTEKCLAKRSEREALQTKEKQLKSIVK</sequence>
<evidence type="ECO:0000313" key="4">
    <source>
        <dbReference type="Proteomes" id="UP000095751"/>
    </source>
</evidence>
<organism evidence="3 4">
    <name type="scientific">Fragilariopsis cylindrus CCMP1102</name>
    <dbReference type="NCBI Taxonomy" id="635003"/>
    <lineage>
        <taxon>Eukaryota</taxon>
        <taxon>Sar</taxon>
        <taxon>Stramenopiles</taxon>
        <taxon>Ochrophyta</taxon>
        <taxon>Bacillariophyta</taxon>
        <taxon>Bacillariophyceae</taxon>
        <taxon>Bacillariophycidae</taxon>
        <taxon>Bacillariales</taxon>
        <taxon>Bacillariaceae</taxon>
        <taxon>Fragilariopsis</taxon>
    </lineage>
</organism>
<feature type="region of interest" description="Disordered" evidence="1">
    <location>
        <begin position="45"/>
        <end position="90"/>
    </location>
</feature>
<keyword evidence="2" id="KW-0812">Transmembrane</keyword>
<protein>
    <submittedName>
        <fullName evidence="3">Uncharacterized protein</fullName>
    </submittedName>
</protein>